<evidence type="ECO:0000313" key="1">
    <source>
        <dbReference type="EMBL" id="GLD60270.1"/>
    </source>
</evidence>
<sequence>MRRFQSDPVFLSCLSDCSNLTFQKDPVMSGHFIEEAGCLSDSRPLFRLTTACSASQCTASPRSVKASAPFSEVVTSCLQDNACHHPMQSSQPSSASKKMWSRQEAAGDTTTLMLGLLKELMGTFWELPSCCEIMSDDTQPCVMIWSSQEAGWSLSYDHVKNTHLGFFALFPPLASTLKREEKRVKGHFSKNFLPILLFTVPASSPQLESLGTWRRMAAVLDTIKVYLTVTETQTKEPGMQKKAYRGAGGCVEERETRIACCG</sequence>
<dbReference type="Proteomes" id="UP001279410">
    <property type="component" value="Unassembled WGS sequence"/>
</dbReference>
<keyword evidence="2" id="KW-1185">Reference proteome</keyword>
<proteinExistence type="predicted"/>
<accession>A0AAD3R9V9</accession>
<protein>
    <submittedName>
        <fullName evidence="1">RRP12-like protein</fullName>
    </submittedName>
</protein>
<dbReference type="AlphaFoldDB" id="A0AAD3R9V9"/>
<name>A0AAD3R9V9_LATJO</name>
<comment type="caution">
    <text evidence="1">The sequence shown here is derived from an EMBL/GenBank/DDBJ whole genome shotgun (WGS) entry which is preliminary data.</text>
</comment>
<organism evidence="1 2">
    <name type="scientific">Lates japonicus</name>
    <name type="common">Japanese lates</name>
    <dbReference type="NCBI Taxonomy" id="270547"/>
    <lineage>
        <taxon>Eukaryota</taxon>
        <taxon>Metazoa</taxon>
        <taxon>Chordata</taxon>
        <taxon>Craniata</taxon>
        <taxon>Vertebrata</taxon>
        <taxon>Euteleostomi</taxon>
        <taxon>Actinopterygii</taxon>
        <taxon>Neopterygii</taxon>
        <taxon>Teleostei</taxon>
        <taxon>Neoteleostei</taxon>
        <taxon>Acanthomorphata</taxon>
        <taxon>Carangaria</taxon>
        <taxon>Carangaria incertae sedis</taxon>
        <taxon>Centropomidae</taxon>
        <taxon>Lates</taxon>
    </lineage>
</organism>
<dbReference type="EMBL" id="BRZM01004886">
    <property type="protein sequence ID" value="GLD60270.1"/>
    <property type="molecule type" value="Genomic_DNA"/>
</dbReference>
<reference evidence="1" key="1">
    <citation type="submission" date="2022-08" db="EMBL/GenBank/DDBJ databases">
        <title>Genome sequencing of akame (Lates japonicus).</title>
        <authorList>
            <person name="Hashiguchi Y."/>
            <person name="Takahashi H."/>
        </authorList>
    </citation>
    <scope>NUCLEOTIDE SEQUENCE</scope>
    <source>
        <strain evidence="1">Kochi</strain>
    </source>
</reference>
<evidence type="ECO:0000313" key="2">
    <source>
        <dbReference type="Proteomes" id="UP001279410"/>
    </source>
</evidence>
<gene>
    <name evidence="1" type="ORF">AKAME5_002898300</name>
</gene>